<accession>A0A062TZU6</accession>
<reference evidence="2 3" key="1">
    <citation type="submission" date="2013-04" db="EMBL/GenBank/DDBJ databases">
        <title>Hyphomonas sp. T24B3 Genome Sequencing.</title>
        <authorList>
            <person name="Lai Q."/>
            <person name="Shao Z."/>
        </authorList>
    </citation>
    <scope>NUCLEOTIDE SEQUENCE [LARGE SCALE GENOMIC DNA]</scope>
    <source>
        <strain evidence="2 3">T24B3</strain>
    </source>
</reference>
<dbReference type="SUPFAM" id="SSF51735">
    <property type="entry name" value="NAD(P)-binding Rossmann-fold domains"/>
    <property type="match status" value="1"/>
</dbReference>
<dbReference type="InterPro" id="IPR052718">
    <property type="entry name" value="NmrA-type_oxidoreductase"/>
</dbReference>
<dbReference type="InterPro" id="IPR016040">
    <property type="entry name" value="NAD(P)-bd_dom"/>
</dbReference>
<dbReference type="eggNOG" id="COG0702">
    <property type="taxonomic scope" value="Bacteria"/>
</dbReference>
<organism evidence="2 3">
    <name type="scientific">Hyphomonas pacifica</name>
    <dbReference type="NCBI Taxonomy" id="1280941"/>
    <lineage>
        <taxon>Bacteria</taxon>
        <taxon>Pseudomonadati</taxon>
        <taxon>Pseudomonadota</taxon>
        <taxon>Alphaproteobacteria</taxon>
        <taxon>Hyphomonadales</taxon>
        <taxon>Hyphomonadaceae</taxon>
        <taxon>Hyphomonas</taxon>
    </lineage>
</organism>
<dbReference type="PANTHER" id="PTHR47129">
    <property type="entry name" value="QUINONE OXIDOREDUCTASE 2"/>
    <property type="match status" value="1"/>
</dbReference>
<protein>
    <recommendedName>
        <fullName evidence="1">NAD(P)-binding domain-containing protein</fullName>
    </recommendedName>
</protein>
<comment type="caution">
    <text evidence="2">The sequence shown here is derived from an EMBL/GenBank/DDBJ whole genome shotgun (WGS) entry which is preliminary data.</text>
</comment>
<keyword evidence="3" id="KW-1185">Reference proteome</keyword>
<proteinExistence type="predicted"/>
<sequence>MLIVTGASGQLGRKIIDNLLLHTPAERIGVSVRDPARVADLSGLGVRVRRGDYDDPESLVHAWEGAERLLLVSSNAAATGGDPLRQHAAAVAAAREVGVKRVLYTSQVSSCADSHFPPGRDHAATEAMLAESCLAWTAMRHGFYAASALMMHARGLEAGTIAAPQDGKVAWTTHDDLAAIDAALLAGVEVIDGPTPPLTGGEALDLADLARLASVITGKAISRTFISEKEMEANAQRGNVPEGSIAVMLGYYRAARAGEFETVDPTLGKILGRAPESMRVFLQESLR</sequence>
<dbReference type="Proteomes" id="UP000249123">
    <property type="component" value="Unassembled WGS sequence"/>
</dbReference>
<dbReference type="OrthoDB" id="7771794at2"/>
<dbReference type="InterPro" id="IPR036291">
    <property type="entry name" value="NAD(P)-bd_dom_sf"/>
</dbReference>
<dbReference type="Gene3D" id="3.90.25.10">
    <property type="entry name" value="UDP-galactose 4-epimerase, domain 1"/>
    <property type="match status" value="1"/>
</dbReference>
<gene>
    <name evidence="2" type="ORF">HY3_17055</name>
</gene>
<feature type="domain" description="NAD(P)-binding" evidence="1">
    <location>
        <begin position="6"/>
        <end position="144"/>
    </location>
</feature>
<dbReference type="Pfam" id="PF13460">
    <property type="entry name" value="NAD_binding_10"/>
    <property type="match status" value="1"/>
</dbReference>
<dbReference type="STRING" id="1280941.HY2_16695"/>
<evidence type="ECO:0000259" key="1">
    <source>
        <dbReference type="Pfam" id="PF13460"/>
    </source>
</evidence>
<dbReference type="PANTHER" id="PTHR47129:SF1">
    <property type="entry name" value="NMRA-LIKE DOMAIN-CONTAINING PROTEIN"/>
    <property type="match status" value="1"/>
</dbReference>
<dbReference type="RefSeq" id="WP_034828933.1">
    <property type="nucleotide sequence ID" value="NZ_AWFA01000063.1"/>
</dbReference>
<dbReference type="AlphaFoldDB" id="A0A062TZU6"/>
<dbReference type="EMBL" id="AWFB01000062">
    <property type="protein sequence ID" value="RAN31055.1"/>
    <property type="molecule type" value="Genomic_DNA"/>
</dbReference>
<name>A0A062TZU6_9PROT</name>
<evidence type="ECO:0000313" key="3">
    <source>
        <dbReference type="Proteomes" id="UP000249123"/>
    </source>
</evidence>
<dbReference type="Gene3D" id="3.40.50.720">
    <property type="entry name" value="NAD(P)-binding Rossmann-like Domain"/>
    <property type="match status" value="1"/>
</dbReference>
<evidence type="ECO:0000313" key="2">
    <source>
        <dbReference type="EMBL" id="RAN31055.1"/>
    </source>
</evidence>